<dbReference type="Pfam" id="PF02597">
    <property type="entry name" value="ThiS"/>
    <property type="match status" value="1"/>
</dbReference>
<keyword evidence="2" id="KW-1185">Reference proteome</keyword>
<dbReference type="CDD" id="cd17040">
    <property type="entry name" value="Ubl_MoaD_like"/>
    <property type="match status" value="1"/>
</dbReference>
<sequence length="74" mass="8108">MQITIKLFATLRNQRFKVEVQEYPEGSSVKDVASALDIQEEDLAIILVNGRDADLDTILVNDAVLCFFPPVGGG</sequence>
<dbReference type="InterPro" id="IPR012675">
    <property type="entry name" value="Beta-grasp_dom_sf"/>
</dbReference>
<dbReference type="InterPro" id="IPR003749">
    <property type="entry name" value="ThiS/MoaD-like"/>
</dbReference>
<reference evidence="1 2" key="1">
    <citation type="submission" date="2016-09" db="EMBL/GenBank/DDBJ databases">
        <title>Desulfuribacillus arsenicus sp. nov., an obligately anaerobic, dissimilatory arsenic- and antimonate-reducing bacterium isolated from anoxic sediments.</title>
        <authorList>
            <person name="Abin C.A."/>
            <person name="Hollibaugh J.T."/>
        </authorList>
    </citation>
    <scope>NUCLEOTIDE SEQUENCE [LARGE SCALE GENOMIC DNA]</scope>
    <source>
        <strain evidence="1 2">MLFW-2</strain>
    </source>
</reference>
<dbReference type="OrthoDB" id="9801945at2"/>
<dbReference type="AlphaFoldDB" id="A0A1E5L846"/>
<protein>
    <submittedName>
        <fullName evidence="1">Molybdopterin synthase sulfur carrier subunit</fullName>
    </submittedName>
</protein>
<comment type="caution">
    <text evidence="1">The sequence shown here is derived from an EMBL/GenBank/DDBJ whole genome shotgun (WGS) entry which is preliminary data.</text>
</comment>
<organism evidence="1 2">
    <name type="scientific">Desulfuribacillus stibiiarsenatis</name>
    <dbReference type="NCBI Taxonomy" id="1390249"/>
    <lineage>
        <taxon>Bacteria</taxon>
        <taxon>Bacillati</taxon>
        <taxon>Bacillota</taxon>
        <taxon>Desulfuribacillia</taxon>
        <taxon>Desulfuribacillales</taxon>
        <taxon>Desulfuribacillaceae</taxon>
        <taxon>Desulfuribacillus</taxon>
    </lineage>
</organism>
<dbReference type="Proteomes" id="UP000095255">
    <property type="component" value="Unassembled WGS sequence"/>
</dbReference>
<gene>
    <name evidence="1" type="ORF">BHU72_14415</name>
</gene>
<accession>A0A1E5L846</accession>
<dbReference type="EMBL" id="MJAT01000007">
    <property type="protein sequence ID" value="OEH86113.1"/>
    <property type="molecule type" value="Genomic_DNA"/>
</dbReference>
<proteinExistence type="predicted"/>
<dbReference type="InterPro" id="IPR016155">
    <property type="entry name" value="Mopterin_synth/thiamin_S_b"/>
</dbReference>
<dbReference type="Gene3D" id="3.10.20.30">
    <property type="match status" value="1"/>
</dbReference>
<evidence type="ECO:0000313" key="2">
    <source>
        <dbReference type="Proteomes" id="UP000095255"/>
    </source>
</evidence>
<evidence type="ECO:0000313" key="1">
    <source>
        <dbReference type="EMBL" id="OEH86113.1"/>
    </source>
</evidence>
<dbReference type="SUPFAM" id="SSF54285">
    <property type="entry name" value="MoaD/ThiS"/>
    <property type="match status" value="1"/>
</dbReference>
<dbReference type="STRING" id="1390249.BHU72_14415"/>
<name>A0A1E5L846_9FIRM</name>
<dbReference type="RefSeq" id="WP_069701540.1">
    <property type="nucleotide sequence ID" value="NZ_MJAT01000007.1"/>
</dbReference>